<dbReference type="OrthoDB" id="206201at2759"/>
<gene>
    <name evidence="1" type="ORF">EDB81DRAFT_886912</name>
</gene>
<reference evidence="1" key="1">
    <citation type="journal article" date="2021" name="Nat. Commun.">
        <title>Genetic determinants of endophytism in the Arabidopsis root mycobiome.</title>
        <authorList>
            <person name="Mesny F."/>
            <person name="Miyauchi S."/>
            <person name="Thiergart T."/>
            <person name="Pickel B."/>
            <person name="Atanasova L."/>
            <person name="Karlsson M."/>
            <person name="Huettel B."/>
            <person name="Barry K.W."/>
            <person name="Haridas S."/>
            <person name="Chen C."/>
            <person name="Bauer D."/>
            <person name="Andreopoulos W."/>
            <person name="Pangilinan J."/>
            <person name="LaButti K."/>
            <person name="Riley R."/>
            <person name="Lipzen A."/>
            <person name="Clum A."/>
            <person name="Drula E."/>
            <person name="Henrissat B."/>
            <person name="Kohler A."/>
            <person name="Grigoriev I.V."/>
            <person name="Martin F.M."/>
            <person name="Hacquard S."/>
        </authorList>
    </citation>
    <scope>NUCLEOTIDE SEQUENCE</scope>
    <source>
        <strain evidence="1">MPI-CAGE-AT-0147</strain>
    </source>
</reference>
<dbReference type="Proteomes" id="UP000738349">
    <property type="component" value="Unassembled WGS sequence"/>
</dbReference>
<dbReference type="AlphaFoldDB" id="A0A9P9IXD1"/>
<protein>
    <submittedName>
        <fullName evidence="1">Uncharacterized protein</fullName>
    </submittedName>
</protein>
<evidence type="ECO:0000313" key="1">
    <source>
        <dbReference type="EMBL" id="KAH7134104.1"/>
    </source>
</evidence>
<keyword evidence="2" id="KW-1185">Reference proteome</keyword>
<organism evidence="1 2">
    <name type="scientific">Dactylonectria macrodidyma</name>
    <dbReference type="NCBI Taxonomy" id="307937"/>
    <lineage>
        <taxon>Eukaryota</taxon>
        <taxon>Fungi</taxon>
        <taxon>Dikarya</taxon>
        <taxon>Ascomycota</taxon>
        <taxon>Pezizomycotina</taxon>
        <taxon>Sordariomycetes</taxon>
        <taxon>Hypocreomycetidae</taxon>
        <taxon>Hypocreales</taxon>
        <taxon>Nectriaceae</taxon>
        <taxon>Dactylonectria</taxon>
    </lineage>
</organism>
<accession>A0A9P9IXD1</accession>
<proteinExistence type="predicted"/>
<name>A0A9P9IXD1_9HYPO</name>
<sequence length="218" mass="23860">MGCVESMNRDCTVDNGTQYSVPFMGATYDFQTAQYLDTGSSAGATVPSINSTLTQTSIGNAADISFNFTNGDPVFLSYRWLQPILEWRIDVLHANTTFKSTRYGFDKDVEAPLTTSYMPVRANAVGLDVVGTIAAAGIYTIPFFGLFATPDGTELIRTTSGSYRFVMRTLRMDMDREKSESWESWLSGAVTITSDEVELPGIEFPEEDLAGCQLGAIL</sequence>
<comment type="caution">
    <text evidence="1">The sequence shown here is derived from an EMBL/GenBank/DDBJ whole genome shotgun (WGS) entry which is preliminary data.</text>
</comment>
<dbReference type="EMBL" id="JAGMUV010000014">
    <property type="protein sequence ID" value="KAH7134104.1"/>
    <property type="molecule type" value="Genomic_DNA"/>
</dbReference>
<evidence type="ECO:0000313" key="2">
    <source>
        <dbReference type="Proteomes" id="UP000738349"/>
    </source>
</evidence>